<dbReference type="InterPro" id="IPR000073">
    <property type="entry name" value="AB_hydrolase_1"/>
</dbReference>
<name>A0A072PR14_9EURO</name>
<sequence length="335" mass="37763">MAFDFDDCPARTCVVTRGFLYNYYDISLVPGHISHTFLLLHGHGDYSYGWRTVIPKLLAHNIRCIVPDMLGFGQTSKPVDVDAYKLKVMSDDLAELLKHAGIDGRKITAVGHDWGSQLASRLTLHHPSLVAGCISISAPYLPPLPQPMTLEAFTNLFPNFSYWQFFASERSHALLRTRMPIFWNAVVRTGRETAVPMSEVEHRLSTDNASTPEDWKARPSLWDEESFIHYQHTYLRGGWEGPMNWYRAFLRNHDDEKHFLADPRIQLPFLTVLADNDPAVPVESAEASKPLLPDGELAIMTCGHWVGQEDGPGLAHIMTEWLDGILIERGDNGAN</sequence>
<protein>
    <recommendedName>
        <fullName evidence="3">AB hydrolase-1 domain-containing protein</fullName>
    </recommendedName>
</protein>
<comment type="similarity">
    <text evidence="2">Belongs to the AB hydrolase superfamily. Epoxide hydrolase family.</text>
</comment>
<accession>A0A072PR14</accession>
<dbReference type="EMBL" id="AMGV01000001">
    <property type="protein sequence ID" value="KEF62564.1"/>
    <property type="molecule type" value="Genomic_DNA"/>
</dbReference>
<proteinExistence type="inferred from homology"/>
<dbReference type="VEuPathDB" id="FungiDB:A1O9_00537"/>
<dbReference type="InterPro" id="IPR000639">
    <property type="entry name" value="Epox_hydrolase-like"/>
</dbReference>
<dbReference type="InterPro" id="IPR029058">
    <property type="entry name" value="AB_hydrolase_fold"/>
</dbReference>
<evidence type="ECO:0000256" key="1">
    <source>
        <dbReference type="ARBA" id="ARBA00022801"/>
    </source>
</evidence>
<reference evidence="4 5" key="1">
    <citation type="submission" date="2013-03" db="EMBL/GenBank/DDBJ databases">
        <title>The Genome Sequence of Exophiala aquamarina CBS 119918.</title>
        <authorList>
            <consortium name="The Broad Institute Genomics Platform"/>
            <person name="Cuomo C."/>
            <person name="de Hoog S."/>
            <person name="Gorbushina A."/>
            <person name="Walker B."/>
            <person name="Young S.K."/>
            <person name="Zeng Q."/>
            <person name="Gargeya S."/>
            <person name="Fitzgerald M."/>
            <person name="Haas B."/>
            <person name="Abouelleil A."/>
            <person name="Allen A.W."/>
            <person name="Alvarado L."/>
            <person name="Arachchi H.M."/>
            <person name="Berlin A.M."/>
            <person name="Chapman S.B."/>
            <person name="Gainer-Dewar J."/>
            <person name="Goldberg J."/>
            <person name="Griggs A."/>
            <person name="Gujja S."/>
            <person name="Hansen M."/>
            <person name="Howarth C."/>
            <person name="Imamovic A."/>
            <person name="Ireland A."/>
            <person name="Larimer J."/>
            <person name="McCowan C."/>
            <person name="Murphy C."/>
            <person name="Pearson M."/>
            <person name="Poon T.W."/>
            <person name="Priest M."/>
            <person name="Roberts A."/>
            <person name="Saif S."/>
            <person name="Shea T."/>
            <person name="Sisk P."/>
            <person name="Sykes S."/>
            <person name="Wortman J."/>
            <person name="Nusbaum C."/>
            <person name="Birren B."/>
        </authorList>
    </citation>
    <scope>NUCLEOTIDE SEQUENCE [LARGE SCALE GENOMIC DNA]</scope>
    <source>
        <strain evidence="4 5">CBS 119918</strain>
    </source>
</reference>
<evidence type="ECO:0000313" key="4">
    <source>
        <dbReference type="EMBL" id="KEF62564.1"/>
    </source>
</evidence>
<keyword evidence="1" id="KW-0378">Hydrolase</keyword>
<dbReference type="SUPFAM" id="SSF53474">
    <property type="entry name" value="alpha/beta-Hydrolases"/>
    <property type="match status" value="1"/>
</dbReference>
<dbReference type="Gene3D" id="3.40.50.1820">
    <property type="entry name" value="alpha/beta hydrolase"/>
    <property type="match status" value="1"/>
</dbReference>
<dbReference type="GO" id="GO:0016787">
    <property type="term" value="F:hydrolase activity"/>
    <property type="evidence" value="ECO:0007669"/>
    <property type="project" value="UniProtKB-KW"/>
</dbReference>
<dbReference type="PANTHER" id="PTHR43329">
    <property type="entry name" value="EPOXIDE HYDROLASE"/>
    <property type="match status" value="1"/>
</dbReference>
<dbReference type="AlphaFoldDB" id="A0A072PR14"/>
<gene>
    <name evidence="4" type="ORF">A1O9_00537</name>
</gene>
<evidence type="ECO:0000256" key="2">
    <source>
        <dbReference type="ARBA" id="ARBA00038334"/>
    </source>
</evidence>
<dbReference type="HOGENOM" id="CLU_020336_7_0_1"/>
<organism evidence="4 5">
    <name type="scientific">Exophiala aquamarina CBS 119918</name>
    <dbReference type="NCBI Taxonomy" id="1182545"/>
    <lineage>
        <taxon>Eukaryota</taxon>
        <taxon>Fungi</taxon>
        <taxon>Dikarya</taxon>
        <taxon>Ascomycota</taxon>
        <taxon>Pezizomycotina</taxon>
        <taxon>Eurotiomycetes</taxon>
        <taxon>Chaetothyriomycetidae</taxon>
        <taxon>Chaetothyriales</taxon>
        <taxon>Herpotrichiellaceae</taxon>
        <taxon>Exophiala</taxon>
    </lineage>
</organism>
<dbReference type="Proteomes" id="UP000027920">
    <property type="component" value="Unassembled WGS sequence"/>
</dbReference>
<feature type="domain" description="AB hydrolase-1" evidence="3">
    <location>
        <begin position="36"/>
        <end position="306"/>
    </location>
</feature>
<evidence type="ECO:0000313" key="5">
    <source>
        <dbReference type="Proteomes" id="UP000027920"/>
    </source>
</evidence>
<comment type="caution">
    <text evidence="4">The sequence shown here is derived from an EMBL/GenBank/DDBJ whole genome shotgun (WGS) entry which is preliminary data.</text>
</comment>
<dbReference type="OrthoDB" id="284184at2759"/>
<keyword evidence="5" id="KW-1185">Reference proteome</keyword>
<dbReference type="Pfam" id="PF00561">
    <property type="entry name" value="Abhydrolase_1"/>
    <property type="match status" value="1"/>
</dbReference>
<dbReference type="PRINTS" id="PR00412">
    <property type="entry name" value="EPOXHYDRLASE"/>
</dbReference>
<dbReference type="RefSeq" id="XP_013265154.1">
    <property type="nucleotide sequence ID" value="XM_013409700.1"/>
</dbReference>
<dbReference type="GeneID" id="25275488"/>
<dbReference type="STRING" id="1182545.A0A072PR14"/>
<evidence type="ECO:0000259" key="3">
    <source>
        <dbReference type="Pfam" id="PF00561"/>
    </source>
</evidence>